<accession>A0A922L7K0</accession>
<comment type="caution">
    <text evidence="1">The sequence shown here is derived from an EMBL/GenBank/DDBJ whole genome shotgun (WGS) entry which is preliminary data.</text>
</comment>
<proteinExistence type="predicted"/>
<name>A0A922L7K0_DERFA</name>
<reference evidence="1" key="2">
    <citation type="journal article" date="2022" name="Res Sq">
        <title>Comparative Genomics Reveals Insights into the Divergent Evolution of Astigmatic Mites and Household Pest Adaptations.</title>
        <authorList>
            <person name="Xiong Q."/>
            <person name="Wan A.T.-Y."/>
            <person name="Liu X.-Y."/>
            <person name="Fung C.S.-H."/>
            <person name="Xiao X."/>
            <person name="Malainual N."/>
            <person name="Hou J."/>
            <person name="Wang L."/>
            <person name="Wang M."/>
            <person name="Yang K."/>
            <person name="Cui Y."/>
            <person name="Leung E."/>
            <person name="Nong W."/>
            <person name="Shin S.-K."/>
            <person name="Au S."/>
            <person name="Jeong K.Y."/>
            <person name="Chew F.T."/>
            <person name="Hui J."/>
            <person name="Leung T.F."/>
            <person name="Tungtrongchitr A."/>
            <person name="Zhong N."/>
            <person name="Liu Z."/>
            <person name="Tsui S."/>
        </authorList>
    </citation>
    <scope>NUCLEOTIDE SEQUENCE</scope>
    <source>
        <strain evidence="1">Derf</strain>
        <tissue evidence="1">Whole organism</tissue>
    </source>
</reference>
<dbReference type="Proteomes" id="UP000790347">
    <property type="component" value="Unassembled WGS sequence"/>
</dbReference>
<protein>
    <submittedName>
        <fullName evidence="1">Uncharacterized protein</fullName>
    </submittedName>
</protein>
<gene>
    <name evidence="1" type="ORF">DERF_004289</name>
</gene>
<evidence type="ECO:0000313" key="2">
    <source>
        <dbReference type="Proteomes" id="UP000790347"/>
    </source>
</evidence>
<reference evidence="1" key="1">
    <citation type="submission" date="2013-05" db="EMBL/GenBank/DDBJ databases">
        <authorList>
            <person name="Yim A.K.Y."/>
            <person name="Chan T.F."/>
            <person name="Ji K.M."/>
            <person name="Liu X.Y."/>
            <person name="Zhou J.W."/>
            <person name="Li R.Q."/>
            <person name="Yang K.Y."/>
            <person name="Li J."/>
            <person name="Li M."/>
            <person name="Law P.T.W."/>
            <person name="Wu Y.L."/>
            <person name="Cai Z.L."/>
            <person name="Qin H."/>
            <person name="Bao Y."/>
            <person name="Leung R.K.K."/>
            <person name="Ng P.K.S."/>
            <person name="Zou J."/>
            <person name="Zhong X.J."/>
            <person name="Ran P.X."/>
            <person name="Zhong N.S."/>
            <person name="Liu Z.G."/>
            <person name="Tsui S.K.W."/>
        </authorList>
    </citation>
    <scope>NUCLEOTIDE SEQUENCE</scope>
    <source>
        <strain evidence="1">Derf</strain>
        <tissue evidence="1">Whole organism</tissue>
    </source>
</reference>
<keyword evidence="2" id="KW-1185">Reference proteome</keyword>
<dbReference type="EMBL" id="ASGP02000002">
    <property type="protein sequence ID" value="KAH9520587.1"/>
    <property type="molecule type" value="Genomic_DNA"/>
</dbReference>
<evidence type="ECO:0000313" key="1">
    <source>
        <dbReference type="EMBL" id="KAH9520587.1"/>
    </source>
</evidence>
<sequence>MKNFNKVVYIDRPVTSKSRWTTTIVPQLLPSPRMTKTIKIDFKVYGDVKVKK</sequence>
<organism evidence="1 2">
    <name type="scientific">Dermatophagoides farinae</name>
    <name type="common">American house dust mite</name>
    <dbReference type="NCBI Taxonomy" id="6954"/>
    <lineage>
        <taxon>Eukaryota</taxon>
        <taxon>Metazoa</taxon>
        <taxon>Ecdysozoa</taxon>
        <taxon>Arthropoda</taxon>
        <taxon>Chelicerata</taxon>
        <taxon>Arachnida</taxon>
        <taxon>Acari</taxon>
        <taxon>Acariformes</taxon>
        <taxon>Sarcoptiformes</taxon>
        <taxon>Astigmata</taxon>
        <taxon>Psoroptidia</taxon>
        <taxon>Analgoidea</taxon>
        <taxon>Pyroglyphidae</taxon>
        <taxon>Dermatophagoidinae</taxon>
        <taxon>Dermatophagoides</taxon>
    </lineage>
</organism>
<dbReference type="AlphaFoldDB" id="A0A922L7K0"/>